<evidence type="ECO:0000313" key="4">
    <source>
        <dbReference type="EMBL" id="SMB81648.1"/>
    </source>
</evidence>
<dbReference type="InterPro" id="IPR000620">
    <property type="entry name" value="EamA_dom"/>
</dbReference>
<sequence length="302" mass="33609">MSTISIILVLLSSVTHAGWNLLSKKDNSSISYFFVGNIAAGIIFSPILFFYHDKLSLIPDYVWVLLILTGFFEALYYSTLAYGYRLGEMSLVYPIARALPIIMVTIYTVMIGKASDISHSYIIGCLFIVVGLFILPLEKITKETLKSLFTKSIGFAFVAAIGTAAYSVIDDKALRILNEVPDQAFSSLEASLIFMVFIALFSSVWLGIFTLFSQEERKLFREIMENHKKNATIMGLGIYVSYGIILLSMLFASNVAYVVAFRQVSIPIGTLFGYFILKESMYLLKIIGTFLTVLGLIVIAIS</sequence>
<dbReference type="RefSeq" id="WP_159446238.1">
    <property type="nucleotide sequence ID" value="NZ_FWWT01000007.1"/>
</dbReference>
<dbReference type="STRING" id="656914.SAMN00017405_2159"/>
<dbReference type="EMBL" id="FWWT01000007">
    <property type="protein sequence ID" value="SMB81648.1"/>
    <property type="molecule type" value="Genomic_DNA"/>
</dbReference>
<dbReference type="SUPFAM" id="SSF103481">
    <property type="entry name" value="Multidrug resistance efflux transporter EmrE"/>
    <property type="match status" value="1"/>
</dbReference>
<feature type="transmembrane region" description="Helical" evidence="2">
    <location>
        <begin position="91"/>
        <end position="111"/>
    </location>
</feature>
<feature type="transmembrane region" description="Helical" evidence="2">
    <location>
        <begin position="63"/>
        <end position="84"/>
    </location>
</feature>
<evidence type="ECO:0000256" key="2">
    <source>
        <dbReference type="SAM" id="Phobius"/>
    </source>
</evidence>
<proteinExistence type="inferred from homology"/>
<dbReference type="OrthoDB" id="157232at2"/>
<reference evidence="4 5" key="1">
    <citation type="submission" date="2017-04" db="EMBL/GenBank/DDBJ databases">
        <authorList>
            <person name="Afonso C.L."/>
            <person name="Miller P.J."/>
            <person name="Scott M.A."/>
            <person name="Spackman E."/>
            <person name="Goraichik I."/>
            <person name="Dimitrov K.M."/>
            <person name="Suarez D.L."/>
            <person name="Swayne D.E."/>
        </authorList>
    </citation>
    <scope>NUCLEOTIDE SEQUENCE [LARGE SCALE GENOMIC DNA]</scope>
    <source>
        <strain evidence="4 5">DSM 11270</strain>
    </source>
</reference>
<accession>A0A1W1UKK1</accession>
<protein>
    <submittedName>
        <fullName evidence="4">EamA-like transporter family protein</fullName>
    </submittedName>
</protein>
<feature type="transmembrane region" description="Helical" evidence="2">
    <location>
        <begin position="117"/>
        <end position="136"/>
    </location>
</feature>
<keyword evidence="2" id="KW-1133">Transmembrane helix</keyword>
<evidence type="ECO:0000313" key="5">
    <source>
        <dbReference type="Proteomes" id="UP000192731"/>
    </source>
</evidence>
<feature type="domain" description="EamA" evidence="3">
    <location>
        <begin position="4"/>
        <end position="135"/>
    </location>
</feature>
<feature type="transmembrane region" description="Helical" evidence="2">
    <location>
        <begin position="189"/>
        <end position="212"/>
    </location>
</feature>
<feature type="transmembrane region" description="Helical" evidence="2">
    <location>
        <begin position="6"/>
        <end position="23"/>
    </location>
</feature>
<comment type="similarity">
    <text evidence="1">Belongs to the EamA transporter family.</text>
</comment>
<feature type="transmembrane region" description="Helical" evidence="2">
    <location>
        <begin position="30"/>
        <end position="51"/>
    </location>
</feature>
<feature type="transmembrane region" description="Helical" evidence="2">
    <location>
        <begin position="233"/>
        <end position="251"/>
    </location>
</feature>
<evidence type="ECO:0000256" key="1">
    <source>
        <dbReference type="ARBA" id="ARBA00007362"/>
    </source>
</evidence>
<dbReference type="InterPro" id="IPR037185">
    <property type="entry name" value="EmrE-like"/>
</dbReference>
<organism evidence="4 5">
    <name type="scientific">Desulfonispora thiosulfatigenes DSM 11270</name>
    <dbReference type="NCBI Taxonomy" id="656914"/>
    <lineage>
        <taxon>Bacteria</taxon>
        <taxon>Bacillati</taxon>
        <taxon>Bacillota</taxon>
        <taxon>Clostridia</taxon>
        <taxon>Eubacteriales</taxon>
        <taxon>Peptococcaceae</taxon>
        <taxon>Desulfonispora</taxon>
    </lineage>
</organism>
<gene>
    <name evidence="4" type="ORF">SAMN00017405_2159</name>
</gene>
<evidence type="ECO:0000259" key="3">
    <source>
        <dbReference type="Pfam" id="PF00892"/>
    </source>
</evidence>
<keyword evidence="5" id="KW-1185">Reference proteome</keyword>
<feature type="transmembrane region" description="Helical" evidence="2">
    <location>
        <begin position="148"/>
        <end position="169"/>
    </location>
</feature>
<dbReference type="AlphaFoldDB" id="A0A1W1UKK1"/>
<keyword evidence="2" id="KW-0812">Transmembrane</keyword>
<feature type="transmembrane region" description="Helical" evidence="2">
    <location>
        <begin position="282"/>
        <end position="301"/>
    </location>
</feature>
<dbReference type="GO" id="GO:0016020">
    <property type="term" value="C:membrane"/>
    <property type="evidence" value="ECO:0007669"/>
    <property type="project" value="InterPro"/>
</dbReference>
<feature type="transmembrane region" description="Helical" evidence="2">
    <location>
        <begin position="257"/>
        <end position="277"/>
    </location>
</feature>
<dbReference type="Proteomes" id="UP000192731">
    <property type="component" value="Unassembled WGS sequence"/>
</dbReference>
<keyword evidence="2" id="KW-0472">Membrane</keyword>
<dbReference type="Pfam" id="PF00892">
    <property type="entry name" value="EamA"/>
    <property type="match status" value="1"/>
</dbReference>
<name>A0A1W1UKK1_DESTI</name>